<dbReference type="GO" id="GO:0016787">
    <property type="term" value="F:hydrolase activity"/>
    <property type="evidence" value="ECO:0007669"/>
    <property type="project" value="UniProtKB-KW"/>
</dbReference>
<evidence type="ECO:0000259" key="2">
    <source>
        <dbReference type="Pfam" id="PF20434"/>
    </source>
</evidence>
<sequence length="316" mass="34261">MSVGIGILIFVVAFIGGVASKFVIKPAWAQAYSVTWSDELGTRKVDIPYGDGEANTFDLYLPKDDTKEHYGLVVYLHAGGFTSGDKSDDEGTLAWLCSKGYVACGINYTLRTETNNASVLTQSNEIKAAIPQVVEAAAQAGYSIDKMAIAGGSAGHTLAMLYAYRDAADAPVPVVLTFGAVGPSCFHTEDWDNYGLDRDTDESRQSAAALFSAMLGELIPVEEVESGAYLERVKPISAADWVAPNAPATVVAYGTHDRVQPFKASLRLKAALEENGVDYRYFECPHSGHGLQNDNAVYRQWMETVEQYLDTYLPVE</sequence>
<dbReference type="OrthoDB" id="9803828at2"/>
<dbReference type="PANTHER" id="PTHR48081:SF6">
    <property type="entry name" value="PEPTIDASE S9 PROLYL OLIGOPEPTIDASE CATALYTIC DOMAIN-CONTAINING PROTEIN"/>
    <property type="match status" value="1"/>
</dbReference>
<dbReference type="EMBL" id="NFIE01000017">
    <property type="protein sequence ID" value="OUN87186.1"/>
    <property type="molecule type" value="Genomic_DNA"/>
</dbReference>
<keyword evidence="4" id="KW-1185">Reference proteome</keyword>
<dbReference type="Gene3D" id="3.40.50.1820">
    <property type="entry name" value="alpha/beta hydrolase"/>
    <property type="match status" value="1"/>
</dbReference>
<comment type="caution">
    <text evidence="3">The sequence shown here is derived from an EMBL/GenBank/DDBJ whole genome shotgun (WGS) entry which is preliminary data.</text>
</comment>
<name>A0A1Y3XNQ8_9ACTN</name>
<evidence type="ECO:0000313" key="4">
    <source>
        <dbReference type="Proteomes" id="UP000195781"/>
    </source>
</evidence>
<evidence type="ECO:0000313" key="3">
    <source>
        <dbReference type="EMBL" id="OUN87186.1"/>
    </source>
</evidence>
<gene>
    <name evidence="3" type="ORF">B5G02_07505</name>
</gene>
<dbReference type="AlphaFoldDB" id="A0A1Y3XNQ8"/>
<dbReference type="SUPFAM" id="SSF53474">
    <property type="entry name" value="alpha/beta-Hydrolases"/>
    <property type="match status" value="1"/>
</dbReference>
<evidence type="ECO:0000256" key="1">
    <source>
        <dbReference type="ARBA" id="ARBA00022801"/>
    </source>
</evidence>
<dbReference type="InterPro" id="IPR049492">
    <property type="entry name" value="BD-FAE-like_dom"/>
</dbReference>
<organism evidence="3 4">
    <name type="scientific">[Collinsella] massiliensis</name>
    <dbReference type="NCBI Taxonomy" id="1232426"/>
    <lineage>
        <taxon>Bacteria</taxon>
        <taxon>Bacillati</taxon>
        <taxon>Actinomycetota</taxon>
        <taxon>Coriobacteriia</taxon>
        <taxon>Coriobacteriales</taxon>
        <taxon>Coriobacteriaceae</taxon>
        <taxon>Enorma</taxon>
    </lineage>
</organism>
<protein>
    <recommendedName>
        <fullName evidence="2">BD-FAE-like domain-containing protein</fullName>
    </recommendedName>
</protein>
<keyword evidence="1" id="KW-0378">Hydrolase</keyword>
<dbReference type="InterPro" id="IPR050300">
    <property type="entry name" value="GDXG_lipolytic_enzyme"/>
</dbReference>
<dbReference type="PANTHER" id="PTHR48081">
    <property type="entry name" value="AB HYDROLASE SUPERFAMILY PROTEIN C4A8.06C"/>
    <property type="match status" value="1"/>
</dbReference>
<dbReference type="Pfam" id="PF20434">
    <property type="entry name" value="BD-FAE"/>
    <property type="match status" value="1"/>
</dbReference>
<feature type="domain" description="BD-FAE-like" evidence="2">
    <location>
        <begin position="58"/>
        <end position="272"/>
    </location>
</feature>
<reference evidence="4" key="1">
    <citation type="submission" date="2017-04" db="EMBL/GenBank/DDBJ databases">
        <title>Function of individual gut microbiota members based on whole genome sequencing of pure cultures obtained from chicken caecum.</title>
        <authorList>
            <person name="Medvecky M."/>
            <person name="Cejkova D."/>
            <person name="Polansky O."/>
            <person name="Karasova D."/>
            <person name="Kubasova T."/>
            <person name="Cizek A."/>
            <person name="Rychlik I."/>
        </authorList>
    </citation>
    <scope>NUCLEOTIDE SEQUENCE [LARGE SCALE GENOMIC DNA]</scope>
    <source>
        <strain evidence="4">An5</strain>
    </source>
</reference>
<dbReference type="InterPro" id="IPR029058">
    <property type="entry name" value="AB_hydrolase_fold"/>
</dbReference>
<accession>A0A1Y3XNQ8</accession>
<dbReference type="Proteomes" id="UP000195781">
    <property type="component" value="Unassembled WGS sequence"/>
</dbReference>
<proteinExistence type="predicted"/>